<dbReference type="PANTHER" id="PTHR36115:SF4">
    <property type="entry name" value="MEMBRANE PROTEIN"/>
    <property type="match status" value="1"/>
</dbReference>
<dbReference type="InterPro" id="IPR010432">
    <property type="entry name" value="RDD"/>
</dbReference>
<accession>A0ABV9BI06</accession>
<dbReference type="Pfam" id="PF06271">
    <property type="entry name" value="RDD"/>
    <property type="match status" value="1"/>
</dbReference>
<evidence type="ECO:0000256" key="3">
    <source>
        <dbReference type="ARBA" id="ARBA00022692"/>
    </source>
</evidence>
<evidence type="ECO:0000256" key="2">
    <source>
        <dbReference type="ARBA" id="ARBA00022475"/>
    </source>
</evidence>
<proteinExistence type="predicted"/>
<reference evidence="9" key="1">
    <citation type="journal article" date="2019" name="Int. J. Syst. Evol. Microbiol.">
        <title>The Global Catalogue of Microorganisms (GCM) 10K type strain sequencing project: providing services to taxonomists for standard genome sequencing and annotation.</title>
        <authorList>
            <consortium name="The Broad Institute Genomics Platform"/>
            <consortium name="The Broad Institute Genome Sequencing Center for Infectious Disease"/>
            <person name="Wu L."/>
            <person name="Ma J."/>
        </authorList>
    </citation>
    <scope>NUCLEOTIDE SEQUENCE [LARGE SCALE GENOMIC DNA]</scope>
    <source>
        <strain evidence="9">CECT 8064</strain>
    </source>
</reference>
<evidence type="ECO:0000313" key="9">
    <source>
        <dbReference type="Proteomes" id="UP001595990"/>
    </source>
</evidence>
<name>A0ABV9BI06_9ACTN</name>
<keyword evidence="2" id="KW-1003">Cell membrane</keyword>
<evidence type="ECO:0000256" key="1">
    <source>
        <dbReference type="ARBA" id="ARBA00004651"/>
    </source>
</evidence>
<feature type="domain" description="RDD" evidence="7">
    <location>
        <begin position="36"/>
        <end position="166"/>
    </location>
</feature>
<dbReference type="Proteomes" id="UP001595990">
    <property type="component" value="Unassembled WGS sequence"/>
</dbReference>
<evidence type="ECO:0000256" key="6">
    <source>
        <dbReference type="SAM" id="Phobius"/>
    </source>
</evidence>
<keyword evidence="3 6" id="KW-0812">Transmembrane</keyword>
<keyword evidence="4 6" id="KW-1133">Transmembrane helix</keyword>
<evidence type="ECO:0000256" key="4">
    <source>
        <dbReference type="ARBA" id="ARBA00022989"/>
    </source>
</evidence>
<evidence type="ECO:0000313" key="8">
    <source>
        <dbReference type="EMBL" id="MFC4513664.1"/>
    </source>
</evidence>
<evidence type="ECO:0000256" key="5">
    <source>
        <dbReference type="ARBA" id="ARBA00023136"/>
    </source>
</evidence>
<feature type="transmembrane region" description="Helical" evidence="6">
    <location>
        <begin position="49"/>
        <end position="70"/>
    </location>
</feature>
<protein>
    <submittedName>
        <fullName evidence="8">RDD family protein</fullName>
    </submittedName>
</protein>
<keyword evidence="9" id="KW-1185">Reference proteome</keyword>
<sequence>MYEHQQPPHYGYGAYQPPFHPSYAPPRPGPPDEALPNPAVRLGARVIDILIILVGGGAIAIAVGMAMMALTENDNAGAATMATAFFGGMALYEPLMTHAYGGTLGKRACGLRVARVSDGLNLSLGAAFGRWAVYQFIGFVPGCGLINALSCLWDKPLRRCFHDRAASSVVVKRRWGIAPNHPWLEFPVTFPPRHPSGQ</sequence>
<evidence type="ECO:0000259" key="7">
    <source>
        <dbReference type="Pfam" id="PF06271"/>
    </source>
</evidence>
<dbReference type="InterPro" id="IPR051791">
    <property type="entry name" value="Pra-immunoreactive"/>
</dbReference>
<comment type="caution">
    <text evidence="8">The sequence shown here is derived from an EMBL/GenBank/DDBJ whole genome shotgun (WGS) entry which is preliminary data.</text>
</comment>
<dbReference type="PANTHER" id="PTHR36115">
    <property type="entry name" value="PROLINE-RICH ANTIGEN HOMOLOG-RELATED"/>
    <property type="match status" value="1"/>
</dbReference>
<comment type="subcellular location">
    <subcellularLocation>
        <location evidence="1">Cell membrane</location>
        <topology evidence="1">Multi-pass membrane protein</topology>
    </subcellularLocation>
</comment>
<dbReference type="RefSeq" id="WP_411951155.1">
    <property type="nucleotide sequence ID" value="NZ_JBHSFS010000005.1"/>
</dbReference>
<dbReference type="EMBL" id="JBHSFS010000005">
    <property type="protein sequence ID" value="MFC4513664.1"/>
    <property type="molecule type" value="Genomic_DNA"/>
</dbReference>
<organism evidence="8 9">
    <name type="scientific">Streptomyces ehimensis</name>
    <dbReference type="NCBI Taxonomy" id="68195"/>
    <lineage>
        <taxon>Bacteria</taxon>
        <taxon>Bacillati</taxon>
        <taxon>Actinomycetota</taxon>
        <taxon>Actinomycetes</taxon>
        <taxon>Kitasatosporales</taxon>
        <taxon>Streptomycetaceae</taxon>
        <taxon>Streptomyces</taxon>
    </lineage>
</organism>
<gene>
    <name evidence="8" type="ORF">ACFPEN_12030</name>
</gene>
<keyword evidence="5 6" id="KW-0472">Membrane</keyword>